<evidence type="ECO:0000256" key="1">
    <source>
        <dbReference type="SAM" id="MobiDB-lite"/>
    </source>
</evidence>
<dbReference type="EMBL" id="RCCT01000006">
    <property type="protein sequence ID" value="RLK00507.1"/>
    <property type="molecule type" value="Genomic_DNA"/>
</dbReference>
<reference evidence="3 4" key="1">
    <citation type="submission" date="2018-10" db="EMBL/GenBank/DDBJ databases">
        <title>Genomic Encyclopedia of Archaeal and Bacterial Type Strains, Phase II (KMG-II): from individual species to whole genera.</title>
        <authorList>
            <person name="Goeker M."/>
        </authorList>
    </citation>
    <scope>NUCLEOTIDE SEQUENCE [LARGE SCALE GENOMIC DNA]</scope>
    <source>
        <strain evidence="3 4">DSM 29317</strain>
    </source>
</reference>
<organism evidence="3 4">
    <name type="scientific">Ruegeria conchae</name>
    <dbReference type="NCBI Taxonomy" id="981384"/>
    <lineage>
        <taxon>Bacteria</taxon>
        <taxon>Pseudomonadati</taxon>
        <taxon>Pseudomonadota</taxon>
        <taxon>Alphaproteobacteria</taxon>
        <taxon>Rhodobacterales</taxon>
        <taxon>Roseobacteraceae</taxon>
        <taxon>Ruegeria</taxon>
    </lineage>
</organism>
<dbReference type="AlphaFoldDB" id="A0A497ZBH6"/>
<keyword evidence="4" id="KW-1185">Reference proteome</keyword>
<comment type="caution">
    <text evidence="3">The sequence shown here is derived from an EMBL/GenBank/DDBJ whole genome shotgun (WGS) entry which is preliminary data.</text>
</comment>
<feature type="compositionally biased region" description="Polar residues" evidence="1">
    <location>
        <begin position="178"/>
        <end position="193"/>
    </location>
</feature>
<dbReference type="OrthoDB" id="7203912at2"/>
<dbReference type="Gene3D" id="3.30.750.140">
    <property type="match status" value="1"/>
</dbReference>
<sequence length="406" mass="43566">MSNPLTVLTASTTTGSKSDAQHGGARENKGAQAFEDVMNEEAELNDPESLPTISKQKVAVEEQPDVEINDSVRTTVKPLSQNGDEELPNPEAAFPQLLTLADSELQAPRQSEIAVPSPAVDPVSNQNISTSPTDQTNRSTTISSTTPAASEIPPAPEQKSDKVEKRVLTRTLGRSGISPDSNARPFQSRNSTEVGIRPDLDTPIASVFKVVSQQQTASATNALISAQATNIAPVDTIREPATVHEILDIPTLKEATIVPTQRETMGITPFIPHRAEYARAIAGQLAAVISARPGVQGVDIALNPEELGRVSITLTNREDGLHLMIMTERPETLDLMRRHIALLSAEFEKLGYQGMSLDLGLSGNTAEQEKDPEAQQFSDTSEVAVDEFHNAPIVQSGPRGGLDVRL</sequence>
<dbReference type="Pfam" id="PF02120">
    <property type="entry name" value="Flg_hook"/>
    <property type="match status" value="1"/>
</dbReference>
<feature type="region of interest" description="Disordered" evidence="1">
    <location>
        <begin position="1"/>
        <end position="197"/>
    </location>
</feature>
<feature type="compositionally biased region" description="Basic and acidic residues" evidence="1">
    <location>
        <begin position="158"/>
        <end position="167"/>
    </location>
</feature>
<protein>
    <submittedName>
        <fullName evidence="3">Flagellar hook-length control protein FliK</fullName>
    </submittedName>
</protein>
<feature type="compositionally biased region" description="Low complexity" evidence="1">
    <location>
        <begin position="139"/>
        <end position="150"/>
    </location>
</feature>
<evidence type="ECO:0000259" key="2">
    <source>
        <dbReference type="Pfam" id="PF02120"/>
    </source>
</evidence>
<keyword evidence="3" id="KW-0969">Cilium</keyword>
<dbReference type="InterPro" id="IPR038610">
    <property type="entry name" value="FliK-like_C_sf"/>
</dbReference>
<proteinExistence type="predicted"/>
<gene>
    <name evidence="3" type="ORF">CLV75_3497</name>
</gene>
<dbReference type="Proteomes" id="UP000271700">
    <property type="component" value="Unassembled WGS sequence"/>
</dbReference>
<accession>A0A497ZBH6</accession>
<evidence type="ECO:0000313" key="4">
    <source>
        <dbReference type="Proteomes" id="UP000271700"/>
    </source>
</evidence>
<feature type="compositionally biased region" description="Polar residues" evidence="1">
    <location>
        <begin position="123"/>
        <end position="138"/>
    </location>
</feature>
<keyword evidence="3" id="KW-0966">Cell projection</keyword>
<feature type="compositionally biased region" description="Polar residues" evidence="1">
    <location>
        <begin position="1"/>
        <end position="18"/>
    </location>
</feature>
<dbReference type="CDD" id="cd17470">
    <property type="entry name" value="T3SS_Flik_C"/>
    <property type="match status" value="1"/>
</dbReference>
<dbReference type="InterPro" id="IPR021136">
    <property type="entry name" value="Flagellar_hook_control-like_C"/>
</dbReference>
<dbReference type="RefSeq" id="WP_010440738.1">
    <property type="nucleotide sequence ID" value="NZ_AEYW01000007.1"/>
</dbReference>
<keyword evidence="3" id="KW-0282">Flagellum</keyword>
<dbReference type="STRING" id="981384.GCA_000192475_02449"/>
<name>A0A497ZBH6_9RHOB</name>
<evidence type="ECO:0000313" key="3">
    <source>
        <dbReference type="EMBL" id="RLK00507.1"/>
    </source>
</evidence>
<feature type="compositionally biased region" description="Acidic residues" evidence="1">
    <location>
        <begin position="37"/>
        <end position="46"/>
    </location>
</feature>
<feature type="domain" description="Flagellar hook-length control protein-like C-terminal" evidence="2">
    <location>
        <begin position="290"/>
        <end position="360"/>
    </location>
</feature>
<feature type="compositionally biased region" description="Polar residues" evidence="1">
    <location>
        <begin position="71"/>
        <end position="82"/>
    </location>
</feature>